<proteinExistence type="predicted"/>
<protein>
    <submittedName>
        <fullName evidence="5">Putative membrane protein</fullName>
    </submittedName>
</protein>
<feature type="transmembrane region" description="Helical" evidence="2">
    <location>
        <begin position="170"/>
        <end position="191"/>
    </location>
</feature>
<feature type="domain" description="Alpha/beta-hydrolase N-terminal" evidence="4">
    <location>
        <begin position="44"/>
        <end position="251"/>
    </location>
</feature>
<evidence type="ECO:0000256" key="1">
    <source>
        <dbReference type="SAM" id="MobiDB-lite"/>
    </source>
</evidence>
<sequence length="567" mass="61915">MRPVPKATTSTKQRSPTRSSFLGRLPTMTATSVLLAAILFAASLTPSLMPRDALMQGLLGGVAAAVGYLIATELLALARYLLLPRLPNQWRTIYNWATPGLAAAIAIYGLFKANDWQNITRAAVGLAPVEETHRFQIALIALGVFLILWVLGHVFAYSTRKLSAFARTILPERIAFVAGAGVALFLFWSVIDGALVRTAFRAADASFAAAEMLIEPDIRQPQDPGKTGSPGSLVSWQELGRRGRDFIARGPTREEIAAFWPNRALEPLRVYVGRHAAGSPEARADIALEELIRVGGFDRSVLVVAIPTGTGWLDPGGHDTLEFILGGDVATVAVQYSYLTSGLALLAHPDYGIDQARTLFNAVYEHWLSLPGDARPKLYVHGLSQGAFNSQKTLPLLDMLGEPIDGGLWAGSPFFSPVWNQVRTGRNPDSPDWRPRYGNGSLFRVANQNGAGLEEASAPWGPMRFVFLNYGSDPIVAFTYGSAFQRPAWMEYPRAPDVSDELTWFPIVTMLQVALDTSIALDVPGYGHDYIARDYIDAWAAVLDPPNWSDERAAELKVIFEKRGPAR</sequence>
<evidence type="ECO:0000259" key="3">
    <source>
        <dbReference type="Pfam" id="PF10081"/>
    </source>
</evidence>
<dbReference type="PIRSF" id="PIRSF007542">
    <property type="entry name" value="UCP007542"/>
    <property type="match status" value="1"/>
</dbReference>
<accession>A0A397Q3S4</accession>
<dbReference type="InterPro" id="IPR027787">
    <property type="entry name" value="Alpha/beta-hydrolase_catalytic"/>
</dbReference>
<organism evidence="5 6">
    <name type="scientific">Dichotomicrobium thermohalophilum</name>
    <dbReference type="NCBI Taxonomy" id="933063"/>
    <lineage>
        <taxon>Bacteria</taxon>
        <taxon>Pseudomonadati</taxon>
        <taxon>Pseudomonadota</taxon>
        <taxon>Alphaproteobacteria</taxon>
        <taxon>Hyphomicrobiales</taxon>
        <taxon>Hyphomicrobiaceae</taxon>
        <taxon>Dichotomicrobium</taxon>
    </lineage>
</organism>
<feature type="transmembrane region" description="Helical" evidence="2">
    <location>
        <begin position="54"/>
        <end position="81"/>
    </location>
</feature>
<evidence type="ECO:0000313" key="5">
    <source>
        <dbReference type="EMBL" id="RIA55698.1"/>
    </source>
</evidence>
<feature type="region of interest" description="Disordered" evidence="1">
    <location>
        <begin position="1"/>
        <end position="22"/>
    </location>
</feature>
<keyword evidence="6" id="KW-1185">Reference proteome</keyword>
<dbReference type="InterPro" id="IPR012037">
    <property type="entry name" value="Alpha/beta-hydrolase_fam"/>
</dbReference>
<dbReference type="EMBL" id="QXDF01000001">
    <property type="protein sequence ID" value="RIA55698.1"/>
    <property type="molecule type" value="Genomic_DNA"/>
</dbReference>
<feature type="transmembrane region" description="Helical" evidence="2">
    <location>
        <begin position="21"/>
        <end position="42"/>
    </location>
</feature>
<keyword evidence="2" id="KW-0812">Transmembrane</keyword>
<keyword evidence="2" id="KW-0472">Membrane</keyword>
<feature type="transmembrane region" description="Helical" evidence="2">
    <location>
        <begin position="93"/>
        <end position="111"/>
    </location>
</feature>
<dbReference type="Pfam" id="PF10081">
    <property type="entry name" value="Abhydrolase_9"/>
    <property type="match status" value="1"/>
</dbReference>
<dbReference type="Pfam" id="PF15420">
    <property type="entry name" value="Abhydrolase_9_N"/>
    <property type="match status" value="1"/>
</dbReference>
<keyword evidence="2" id="KW-1133">Transmembrane helix</keyword>
<dbReference type="InterPro" id="IPR027788">
    <property type="entry name" value="Alpha/beta-hydrolase_N_dom"/>
</dbReference>
<evidence type="ECO:0000259" key="4">
    <source>
        <dbReference type="Pfam" id="PF15420"/>
    </source>
</evidence>
<dbReference type="AlphaFoldDB" id="A0A397Q3S4"/>
<name>A0A397Q3S4_9HYPH</name>
<comment type="caution">
    <text evidence="5">The sequence shown here is derived from an EMBL/GenBank/DDBJ whole genome shotgun (WGS) entry which is preliminary data.</text>
</comment>
<feature type="transmembrane region" description="Helical" evidence="2">
    <location>
        <begin position="135"/>
        <end position="158"/>
    </location>
</feature>
<dbReference type="Proteomes" id="UP000266273">
    <property type="component" value="Unassembled WGS sequence"/>
</dbReference>
<evidence type="ECO:0000256" key="2">
    <source>
        <dbReference type="SAM" id="Phobius"/>
    </source>
</evidence>
<evidence type="ECO:0000313" key="6">
    <source>
        <dbReference type="Proteomes" id="UP000266273"/>
    </source>
</evidence>
<reference evidence="5 6" key="1">
    <citation type="submission" date="2018-08" db="EMBL/GenBank/DDBJ databases">
        <title>Genomic Encyclopedia of Archaeal and Bacterial Type Strains, Phase II (KMG-II): from individual species to whole genera.</title>
        <authorList>
            <person name="Goeker M."/>
        </authorList>
    </citation>
    <scope>NUCLEOTIDE SEQUENCE [LARGE SCALE GENOMIC DNA]</scope>
    <source>
        <strain evidence="5 6">DSM 5002</strain>
    </source>
</reference>
<feature type="domain" description="Alpha/beta-hydrolase catalytic" evidence="3">
    <location>
        <begin position="268"/>
        <end position="555"/>
    </location>
</feature>
<feature type="compositionally biased region" description="Polar residues" evidence="1">
    <location>
        <begin position="7"/>
        <end position="20"/>
    </location>
</feature>
<gene>
    <name evidence="5" type="ORF">BXY53_0770</name>
</gene>